<accession>U4LVE0</accession>
<sequence>MCDDLIAKHFINSALSHQLHQSPEGTTHFTLNPSGRVWLISHNTPTDFAALDKLDPRWTTLNSYDPAIVAWAAEWNHSAQHLREMKIDVSKDKIPDEPKLPEGYKMPSTIEAKLWYLEKFPTLAETIHKAGAQVFVISDHTRSIPKKVAWCTIIMDKETKKCFISTLEVLPDYRRKGLAQYLISMVARTWSATVEGEGTVWLTVFDSNVPALTLYEKMGFKTNRELWNIIRAGTIRRLSIKTDEWGSG</sequence>
<dbReference type="AlphaFoldDB" id="U4LVE0"/>
<evidence type="ECO:0000313" key="4">
    <source>
        <dbReference type="EMBL" id="CCX34492.1"/>
    </source>
</evidence>
<dbReference type="PANTHER" id="PTHR42919:SF8">
    <property type="entry name" value="N-ALPHA-ACETYLTRANSFERASE 50"/>
    <property type="match status" value="1"/>
</dbReference>
<gene>
    <name evidence="4" type="ORF">PCON_03756</name>
</gene>
<dbReference type="OrthoDB" id="9975416at2759"/>
<dbReference type="Gene3D" id="3.40.630.30">
    <property type="match status" value="1"/>
</dbReference>
<evidence type="ECO:0000256" key="1">
    <source>
        <dbReference type="ARBA" id="ARBA00022679"/>
    </source>
</evidence>
<reference evidence="4 5" key="1">
    <citation type="journal article" date="2013" name="PLoS Genet.">
        <title>The genome and development-dependent transcriptomes of Pyronema confluens: a window into fungal evolution.</title>
        <authorList>
            <person name="Traeger S."/>
            <person name="Altegoer F."/>
            <person name="Freitag M."/>
            <person name="Gabaldon T."/>
            <person name="Kempken F."/>
            <person name="Kumar A."/>
            <person name="Marcet-Houben M."/>
            <person name="Poggeler S."/>
            <person name="Stajich J.E."/>
            <person name="Nowrousian M."/>
        </authorList>
    </citation>
    <scope>NUCLEOTIDE SEQUENCE [LARGE SCALE GENOMIC DNA]</scope>
    <source>
        <strain evidence="5">CBS 100304</strain>
        <tissue evidence="4">Vegetative mycelium</tissue>
    </source>
</reference>
<evidence type="ECO:0000313" key="5">
    <source>
        <dbReference type="Proteomes" id="UP000018144"/>
    </source>
</evidence>
<dbReference type="SUPFAM" id="SSF55729">
    <property type="entry name" value="Acyl-CoA N-acyltransferases (Nat)"/>
    <property type="match status" value="1"/>
</dbReference>
<dbReference type="PANTHER" id="PTHR42919">
    <property type="entry name" value="N-ALPHA-ACETYLTRANSFERASE"/>
    <property type="match status" value="1"/>
</dbReference>
<evidence type="ECO:0000256" key="2">
    <source>
        <dbReference type="ARBA" id="ARBA00023315"/>
    </source>
</evidence>
<feature type="domain" description="N-acetyltransferase" evidence="3">
    <location>
        <begin position="94"/>
        <end position="241"/>
    </location>
</feature>
<keyword evidence="2" id="KW-0012">Acyltransferase</keyword>
<dbReference type="InterPro" id="IPR016181">
    <property type="entry name" value="Acyl_CoA_acyltransferase"/>
</dbReference>
<dbReference type="EMBL" id="HF936539">
    <property type="protein sequence ID" value="CCX34492.1"/>
    <property type="molecule type" value="Genomic_DNA"/>
</dbReference>
<dbReference type="eggNOG" id="ENOG502SZY9">
    <property type="taxonomic scope" value="Eukaryota"/>
</dbReference>
<dbReference type="GO" id="GO:0016747">
    <property type="term" value="F:acyltransferase activity, transferring groups other than amino-acyl groups"/>
    <property type="evidence" value="ECO:0007669"/>
    <property type="project" value="InterPro"/>
</dbReference>
<protein>
    <submittedName>
        <fullName evidence="4">Similar to Uncharacterized N-acetyltransferase SSO0209 acc. no. Q980R9</fullName>
    </submittedName>
</protein>
<dbReference type="Pfam" id="PF00583">
    <property type="entry name" value="Acetyltransf_1"/>
    <property type="match status" value="1"/>
</dbReference>
<proteinExistence type="predicted"/>
<evidence type="ECO:0000259" key="3">
    <source>
        <dbReference type="PROSITE" id="PS51186"/>
    </source>
</evidence>
<dbReference type="InterPro" id="IPR051556">
    <property type="entry name" value="N-term/lysine_N-AcTrnsfr"/>
</dbReference>
<keyword evidence="5" id="KW-1185">Reference proteome</keyword>
<name>U4LVE0_PYROM</name>
<keyword evidence="1 4" id="KW-0808">Transferase</keyword>
<dbReference type="OMA" id="ISHPAIM"/>
<dbReference type="Proteomes" id="UP000018144">
    <property type="component" value="Unassembled WGS sequence"/>
</dbReference>
<dbReference type="PROSITE" id="PS51186">
    <property type="entry name" value="GNAT"/>
    <property type="match status" value="1"/>
</dbReference>
<organism evidence="4 5">
    <name type="scientific">Pyronema omphalodes (strain CBS 100304)</name>
    <name type="common">Pyronema confluens</name>
    <dbReference type="NCBI Taxonomy" id="1076935"/>
    <lineage>
        <taxon>Eukaryota</taxon>
        <taxon>Fungi</taxon>
        <taxon>Dikarya</taxon>
        <taxon>Ascomycota</taxon>
        <taxon>Pezizomycotina</taxon>
        <taxon>Pezizomycetes</taxon>
        <taxon>Pezizales</taxon>
        <taxon>Pyronemataceae</taxon>
        <taxon>Pyronema</taxon>
    </lineage>
</organism>
<dbReference type="CDD" id="cd04301">
    <property type="entry name" value="NAT_SF"/>
    <property type="match status" value="1"/>
</dbReference>
<dbReference type="InterPro" id="IPR000182">
    <property type="entry name" value="GNAT_dom"/>
</dbReference>